<comment type="subcellular location">
    <subcellularLocation>
        <location evidence="2">Cytoplasm</location>
    </subcellularLocation>
    <subcellularLocation>
        <location evidence="1">Nucleus</location>
    </subcellularLocation>
</comment>
<reference evidence="10" key="1">
    <citation type="journal article" date="2015" name="Insect Biochem. Mol. Biol.">
        <title>An insight into the sialome of the horse fly, Tabanus bromius.</title>
        <authorList>
            <person name="Ribeiro J.M."/>
            <person name="Kazimirova M."/>
            <person name="Takac P."/>
            <person name="Andersen J.F."/>
            <person name="Francischetti I.M."/>
        </authorList>
    </citation>
    <scope>NUCLEOTIDE SEQUENCE</scope>
</reference>
<dbReference type="GO" id="GO:0033588">
    <property type="term" value="C:elongator holoenzyme complex"/>
    <property type="evidence" value="ECO:0007669"/>
    <property type="project" value="InterPro"/>
</dbReference>
<keyword evidence="8" id="KW-0539">Nucleus</keyword>
<dbReference type="InterPro" id="IPR019519">
    <property type="entry name" value="Elp5"/>
</dbReference>
<evidence type="ECO:0000256" key="1">
    <source>
        <dbReference type="ARBA" id="ARBA00004123"/>
    </source>
</evidence>
<evidence type="ECO:0000256" key="9">
    <source>
        <dbReference type="SAM" id="MobiDB-lite"/>
    </source>
</evidence>
<dbReference type="UniPathway" id="UPA00988"/>
<proteinExistence type="evidence at transcript level"/>
<dbReference type="EMBL" id="GDAI01001000">
    <property type="protein sequence ID" value="JAI16603.1"/>
    <property type="molecule type" value="mRNA"/>
</dbReference>
<evidence type="ECO:0000256" key="5">
    <source>
        <dbReference type="ARBA" id="ARBA00020264"/>
    </source>
</evidence>
<sequence>MISNIVVSQQKFVLFVDKIGFESASEQVIKSWLGEQKRNSFFVLPDRSAEEIDFSMKKETCKIPKLNQQTDVILQPLSQLLLSYNASSVFQLVNKLKKTQNVRQIFLWATVRNISEHFVVPFLQYMSDMTVTFSDFRNLSILMRKPGGLVTSKSYVLELVDGVFNVTEFKKGVKSKPEPIVNPESLGTFKINLDEEEQVVRNALKLPYERNAQNGGDIIYTPDADDDFDEEDPDEDLYI</sequence>
<dbReference type="PANTHER" id="PTHR15641">
    <property type="entry name" value="ELONGATOR COMPLEX PROTEIN 5"/>
    <property type="match status" value="1"/>
</dbReference>
<evidence type="ECO:0000256" key="7">
    <source>
        <dbReference type="ARBA" id="ARBA00022694"/>
    </source>
</evidence>
<organism evidence="10">
    <name type="scientific">Tabanus bromius</name>
    <name type="common">Band-eyed brown horse fly</name>
    <dbReference type="NCBI Taxonomy" id="304241"/>
    <lineage>
        <taxon>Eukaryota</taxon>
        <taxon>Metazoa</taxon>
        <taxon>Ecdysozoa</taxon>
        <taxon>Arthropoda</taxon>
        <taxon>Hexapoda</taxon>
        <taxon>Insecta</taxon>
        <taxon>Pterygota</taxon>
        <taxon>Neoptera</taxon>
        <taxon>Endopterygota</taxon>
        <taxon>Diptera</taxon>
        <taxon>Brachycera</taxon>
        <taxon>Tabanomorpha</taxon>
        <taxon>Tabanoidea</taxon>
        <taxon>Tabanidae</taxon>
        <taxon>Tabanus</taxon>
    </lineage>
</organism>
<evidence type="ECO:0000256" key="2">
    <source>
        <dbReference type="ARBA" id="ARBA00004496"/>
    </source>
</evidence>
<dbReference type="GO" id="GO:0005829">
    <property type="term" value="C:cytosol"/>
    <property type="evidence" value="ECO:0007669"/>
    <property type="project" value="TreeGrafter"/>
</dbReference>
<dbReference type="PANTHER" id="PTHR15641:SF1">
    <property type="entry name" value="ELONGATOR COMPLEX PROTEIN 5"/>
    <property type="match status" value="1"/>
</dbReference>
<comment type="pathway">
    <text evidence="3">tRNA modification; 5-methoxycarbonylmethyl-2-thiouridine-tRNA biosynthesis.</text>
</comment>
<accession>A0A0K8TR53</accession>
<keyword evidence="6" id="KW-0963">Cytoplasm</keyword>
<keyword evidence="7" id="KW-0819">tRNA processing</keyword>
<dbReference type="GO" id="GO:0000049">
    <property type="term" value="F:tRNA binding"/>
    <property type="evidence" value="ECO:0007669"/>
    <property type="project" value="TreeGrafter"/>
</dbReference>
<evidence type="ECO:0000256" key="3">
    <source>
        <dbReference type="ARBA" id="ARBA00005043"/>
    </source>
</evidence>
<evidence type="ECO:0000256" key="4">
    <source>
        <dbReference type="ARBA" id="ARBA00009567"/>
    </source>
</evidence>
<feature type="region of interest" description="Disordered" evidence="9">
    <location>
        <begin position="213"/>
        <end position="239"/>
    </location>
</feature>
<evidence type="ECO:0000256" key="6">
    <source>
        <dbReference type="ARBA" id="ARBA00022490"/>
    </source>
</evidence>
<dbReference type="GO" id="GO:0002098">
    <property type="term" value="P:tRNA wobble uridine modification"/>
    <property type="evidence" value="ECO:0007669"/>
    <property type="project" value="InterPro"/>
</dbReference>
<dbReference type="GO" id="GO:0005634">
    <property type="term" value="C:nucleus"/>
    <property type="evidence" value="ECO:0007669"/>
    <property type="project" value="UniProtKB-SubCell"/>
</dbReference>
<name>A0A0K8TR53_TABBR</name>
<dbReference type="AlphaFoldDB" id="A0A0K8TR53"/>
<protein>
    <recommendedName>
        <fullName evidence="5">Elongator complex protein 5</fullName>
    </recommendedName>
</protein>
<feature type="compositionally biased region" description="Acidic residues" evidence="9">
    <location>
        <begin position="223"/>
        <end position="239"/>
    </location>
</feature>
<evidence type="ECO:0000313" key="10">
    <source>
        <dbReference type="EMBL" id="JAI16603.1"/>
    </source>
</evidence>
<comment type="similarity">
    <text evidence="4">Belongs to the ELP5 family.</text>
</comment>
<evidence type="ECO:0000256" key="8">
    <source>
        <dbReference type="ARBA" id="ARBA00023242"/>
    </source>
</evidence>